<keyword evidence="11" id="KW-0413">Isomerase</keyword>
<feature type="coiled-coil region" evidence="15">
    <location>
        <begin position="1497"/>
        <end position="1552"/>
    </location>
</feature>
<evidence type="ECO:0000256" key="14">
    <source>
        <dbReference type="ARBA" id="ARBA00023315"/>
    </source>
</evidence>
<sequence length="1717" mass="188234">MQSGWSVELNVDNQGVALISFSNPPVNALSNPLSKALWDKLKQAYERSDVKAIVLFGKNGVFSGGADITEFAALYDPKASPQDVQLKADIFQMLEEGSKPTVAAINGVAFGGGLEMILCCQERVGTKRSSFTLPELRIGLIPGLGGTQRLPRVIGLEAALPVMLQTKVLKGPEAAKLGLLAALVDGEEELLMTAKKVALELAQGQRERKNHLKRTDKLGSPEQWNKIERFAKSELQNSKLIRGQPQYQVCLETIMYGVRNGGEAGLQYERQKFRELVASPTAKSLIHVFFATRATSKLDAIPGVSPEYKGKLPKKCAVIGGGLMGSGIATSILACGIPVVVKEVNDELAKAARSRIESNLDSLHKRSKLSREALNAAKRALTMTTEFDDKFRDVDLVIEAAIEDVKLKQEIFATLEKLVKPDCILATNTSSIDIDLIATACPKAAEEGRVIGAHFFSPAHIMQLLEIVRINRTSVRVIQDLVALGKKMGKTPIVVGNCVGFAVNRMYFPQSNVSDIMVTYLGLCPYRIDQVAEEFGLPMGPFKLRDLVGFDVSVAVGGVAEVAYADRVFRSSLLKNMIEQGRKGQKSGAGFYRYSSQSRQPQKDEDAIRPFIEAASKEVKQTASKLDIGAPDQNFIQNIKDNDIIDLLILPVVNEGMRVLEDGISQRSSDLDIASILGMGFPAYKGGIMFWAQSQFGNSGAILKRLDYLYRATGKCPMLAPSFALVRAAMLNGPLERPPRPPRYMGGDDDVVIVSGFRTAVGKAYRGGFKDTPMEDLIRPIMQRLLEDTKINPKDIEDVVMGMVLPRGDHGEVRLRTANLLAGIPETTPCKTVNRLCSSGLQAIADAAAAITRGDYDIAIAGGVESMSTHAFHDNSLKKHPEVLRVGGNAADCYLSMGETSENVAARYGISRERQDRLAVVSHARAAAALLSRKQRNEIVPIRTKVKVPENPKDKASKMIEREVVVDKDEGVRLGVTMSSLAKLKPVFRKEGSTTAGNASQISDGAAAVLLMKRSEAQKRGLGCLGTLRAFAVVGVEPGVMGIGPAVAIPALLKKTGLAVNDIDLYEINEAFGSQAEYSIAVLGINRDIVNVNGGAIAIGHPLGMTGARQTVSLLNELHRRGGRYGVVSMCIGSGMGAAALYEVTTFDRASRIKEEEPSVRLLLFRDVGIRFVGGKIFDRVYLEGLPCRGDHYMTTLWSSAVSVVPSVSSASNYIYDDDEELRTILLSCKKYRDTMDMIVRAAKAYRRSLGELAVAGKAAGEVYTCVAEFSKSTFEEERRRSQAHSVFGTRRDTSSIVFEDQDGSTKFLYPENIRNILTVLGEAEKNAHDGTTLFMERVSNPIIREGRRFHEKYMELHRLKEQYKNCKLRYLEAQKSLNKELSKPKTSMEAQVKGWAKVDELRREYTNISSHLLRFATQLEQEHHQALLEHAGAFILHHYGTLSASLDAVKPALKLVREQWLSGAVEFLGESDVLDARSFHVAVTPPSSVSPSSGNVRSLEERVAYLEAENENLRDECNSWKQAAQNHELEISAKESIIEKLRQENEKLRSIIFSSSNAPSSRKTSDLSFLSNSRERSSHGGDAKDEMKRDKKEAESPTSRSNNNNNNNSASGGGTGHGHTSTVSVPGSWKESPAALISQYQAYKASRKSSRNVQLPASSSTTDKVEDKTSQHMERNGQHYYQHSRGNNNSNHHYYLQDNNNNHNILSSNGICVDDK</sequence>
<dbReference type="SUPFAM" id="SSF52096">
    <property type="entry name" value="ClpP/crotonase"/>
    <property type="match status" value="1"/>
</dbReference>
<dbReference type="GO" id="GO:0005777">
    <property type="term" value="C:peroxisome"/>
    <property type="evidence" value="ECO:0007669"/>
    <property type="project" value="UniProtKB-SubCell"/>
</dbReference>
<comment type="caution">
    <text evidence="21">The sequence shown here is derived from an EMBL/GenBank/DDBJ whole genome shotgun (WGS) entry which is preliminary data.</text>
</comment>
<feature type="domain" description="3-hydroxyacyl-CoA dehydrogenase NAD binding" evidence="19">
    <location>
        <begin position="316"/>
        <end position="497"/>
    </location>
</feature>
<accession>A0AAV9I4F8</accession>
<feature type="domain" description="Thiolase C-terminal" evidence="20">
    <location>
        <begin position="1025"/>
        <end position="1142"/>
    </location>
</feature>
<dbReference type="InterPro" id="IPR006108">
    <property type="entry name" value="3HC_DH_C"/>
</dbReference>
<evidence type="ECO:0000313" key="21">
    <source>
        <dbReference type="EMBL" id="KAK4522157.1"/>
    </source>
</evidence>
<dbReference type="InterPro" id="IPR020613">
    <property type="entry name" value="Thiolase_CS"/>
</dbReference>
<protein>
    <recommendedName>
        <fullName evidence="23">3-hydroxyacyl-CoA dehydrogenase</fullName>
    </recommendedName>
</protein>
<dbReference type="InterPro" id="IPR020615">
    <property type="entry name" value="Thiolase_acyl_enz_int_AS"/>
</dbReference>
<feature type="region of interest" description="Disordered" evidence="16">
    <location>
        <begin position="586"/>
        <end position="605"/>
    </location>
</feature>
<keyword evidence="13" id="KW-0511">Multifunctional enzyme</keyword>
<dbReference type="PANTHER" id="PTHR23309">
    <property type="entry name" value="3-HYDROXYACYL-COA DEHYROGENASE"/>
    <property type="match status" value="1"/>
</dbReference>
<dbReference type="GO" id="GO:0003857">
    <property type="term" value="F:(3S)-3-hydroxyacyl-CoA dehydrogenase (NAD+) activity"/>
    <property type="evidence" value="ECO:0007669"/>
    <property type="project" value="TreeGrafter"/>
</dbReference>
<dbReference type="SUPFAM" id="SSF48179">
    <property type="entry name" value="6-phosphogluconate dehydrogenase C-terminal domain-like"/>
    <property type="match status" value="2"/>
</dbReference>
<dbReference type="GO" id="GO:0016747">
    <property type="term" value="F:acyltransferase activity, transferring groups other than amino-acyl groups"/>
    <property type="evidence" value="ECO:0007669"/>
    <property type="project" value="InterPro"/>
</dbReference>
<dbReference type="CDD" id="cd00751">
    <property type="entry name" value="thiolase"/>
    <property type="match status" value="1"/>
</dbReference>
<dbReference type="InterPro" id="IPR002155">
    <property type="entry name" value="Thiolase"/>
</dbReference>
<dbReference type="Proteomes" id="UP001300502">
    <property type="component" value="Unassembled WGS sequence"/>
</dbReference>
<dbReference type="GO" id="GO:0006635">
    <property type="term" value="P:fatty acid beta-oxidation"/>
    <property type="evidence" value="ECO:0007669"/>
    <property type="project" value="TreeGrafter"/>
</dbReference>
<keyword evidence="10" id="KW-0576">Peroxisome</keyword>
<dbReference type="CDD" id="cd06558">
    <property type="entry name" value="crotonase-like"/>
    <property type="match status" value="1"/>
</dbReference>
<dbReference type="Gene3D" id="3.90.226.10">
    <property type="entry name" value="2-enoyl-CoA Hydratase, Chain A, domain 1"/>
    <property type="match status" value="1"/>
</dbReference>
<comment type="pathway">
    <text evidence="2">Lipid metabolism; fatty acid beta-oxidation.</text>
</comment>
<evidence type="ECO:0000256" key="7">
    <source>
        <dbReference type="ARBA" id="ARBA00023002"/>
    </source>
</evidence>
<name>A0AAV9I4F8_9RHOD</name>
<dbReference type="Pfam" id="PF00108">
    <property type="entry name" value="Thiolase_N"/>
    <property type="match status" value="1"/>
</dbReference>
<dbReference type="InterPro" id="IPR008927">
    <property type="entry name" value="6-PGluconate_DH-like_C_sf"/>
</dbReference>
<evidence type="ECO:0000256" key="10">
    <source>
        <dbReference type="ARBA" id="ARBA00023140"/>
    </source>
</evidence>
<dbReference type="PROSITE" id="PS00099">
    <property type="entry name" value="THIOLASE_3"/>
    <property type="match status" value="1"/>
</dbReference>
<comment type="similarity">
    <text evidence="3">Belongs to the thiolase-like superfamily. Thiolase family.</text>
</comment>
<dbReference type="PROSITE" id="PS00737">
    <property type="entry name" value="THIOLASE_2"/>
    <property type="match status" value="1"/>
</dbReference>
<evidence type="ECO:0000259" key="20">
    <source>
        <dbReference type="Pfam" id="PF02803"/>
    </source>
</evidence>
<feature type="region of interest" description="Disordered" evidence="16">
    <location>
        <begin position="1647"/>
        <end position="1670"/>
    </location>
</feature>
<dbReference type="Gene3D" id="3.40.47.10">
    <property type="match status" value="1"/>
</dbReference>
<organism evidence="21 22">
    <name type="scientific">Galdieria yellowstonensis</name>
    <dbReference type="NCBI Taxonomy" id="3028027"/>
    <lineage>
        <taxon>Eukaryota</taxon>
        <taxon>Rhodophyta</taxon>
        <taxon>Bangiophyceae</taxon>
        <taxon>Galdieriales</taxon>
        <taxon>Galdieriaceae</taxon>
        <taxon>Galdieria</taxon>
    </lineage>
</organism>
<dbReference type="InterPro" id="IPR020616">
    <property type="entry name" value="Thiolase_N"/>
</dbReference>
<keyword evidence="7" id="KW-0560">Oxidoreductase</keyword>
<dbReference type="SUPFAM" id="SSF51735">
    <property type="entry name" value="NAD(P)-binding Rossmann-fold domains"/>
    <property type="match status" value="1"/>
</dbReference>
<evidence type="ECO:0000256" key="4">
    <source>
        <dbReference type="ARBA" id="ARBA00011245"/>
    </source>
</evidence>
<evidence type="ECO:0000259" key="19">
    <source>
        <dbReference type="Pfam" id="PF02737"/>
    </source>
</evidence>
<comment type="subcellular location">
    <subcellularLocation>
        <location evidence="1">Peroxisome</location>
    </subcellularLocation>
</comment>
<evidence type="ECO:0008006" key="23">
    <source>
        <dbReference type="Google" id="ProtNLM"/>
    </source>
</evidence>
<evidence type="ECO:0000256" key="5">
    <source>
        <dbReference type="ARBA" id="ARBA00022679"/>
    </source>
</evidence>
<keyword evidence="15" id="KW-0175">Coiled coil</keyword>
<keyword evidence="22" id="KW-1185">Reference proteome</keyword>
<dbReference type="Pfam" id="PF00378">
    <property type="entry name" value="ECH_1"/>
    <property type="match status" value="1"/>
</dbReference>
<evidence type="ECO:0000256" key="8">
    <source>
        <dbReference type="ARBA" id="ARBA00023027"/>
    </source>
</evidence>
<dbReference type="InterPro" id="IPR020610">
    <property type="entry name" value="Thiolase_AS"/>
</dbReference>
<dbReference type="InterPro" id="IPR016039">
    <property type="entry name" value="Thiolase-like"/>
</dbReference>
<feature type="compositionally biased region" description="Low complexity" evidence="16">
    <location>
        <begin position="1599"/>
        <end position="1611"/>
    </location>
</feature>
<evidence type="ECO:0000256" key="11">
    <source>
        <dbReference type="ARBA" id="ARBA00023235"/>
    </source>
</evidence>
<dbReference type="FunFam" id="3.40.50.720:FF:000009">
    <property type="entry name" value="Fatty oxidation complex, alpha subunit"/>
    <property type="match status" value="1"/>
</dbReference>
<proteinExistence type="inferred from homology"/>
<dbReference type="Gene3D" id="1.10.1040.50">
    <property type="match status" value="1"/>
</dbReference>
<keyword evidence="6" id="KW-0276">Fatty acid metabolism</keyword>
<feature type="region of interest" description="Disordered" evidence="16">
    <location>
        <begin position="1557"/>
        <end position="1629"/>
    </location>
</feature>
<evidence type="ECO:0000256" key="1">
    <source>
        <dbReference type="ARBA" id="ARBA00004275"/>
    </source>
</evidence>
<dbReference type="GO" id="GO:0004300">
    <property type="term" value="F:enoyl-CoA hydratase activity"/>
    <property type="evidence" value="ECO:0007669"/>
    <property type="project" value="UniProtKB-ARBA"/>
</dbReference>
<keyword evidence="5" id="KW-0808">Transferase</keyword>
<dbReference type="NCBIfam" id="TIGR01930">
    <property type="entry name" value="AcCoA-C-Actrans"/>
    <property type="match status" value="1"/>
</dbReference>
<gene>
    <name evidence="21" type="ORF">GAYE_FCTG49G0036</name>
</gene>
<dbReference type="InterPro" id="IPR036291">
    <property type="entry name" value="NAD(P)-bd_dom_sf"/>
</dbReference>
<dbReference type="GO" id="GO:0016853">
    <property type="term" value="F:isomerase activity"/>
    <property type="evidence" value="ECO:0007669"/>
    <property type="project" value="UniProtKB-KW"/>
</dbReference>
<comment type="subunit">
    <text evidence="4">Monomer.</text>
</comment>
<evidence type="ECO:0000259" key="17">
    <source>
        <dbReference type="Pfam" id="PF00108"/>
    </source>
</evidence>
<evidence type="ECO:0000256" key="13">
    <source>
        <dbReference type="ARBA" id="ARBA00023268"/>
    </source>
</evidence>
<feature type="compositionally biased region" description="Polar residues" evidence="16">
    <location>
        <begin position="1652"/>
        <end position="1663"/>
    </location>
</feature>
<dbReference type="InterPro" id="IPR006176">
    <property type="entry name" value="3-OHacyl-CoA_DH_NAD-bd"/>
</dbReference>
<keyword evidence="12" id="KW-0456">Lyase</keyword>
<evidence type="ECO:0000259" key="18">
    <source>
        <dbReference type="Pfam" id="PF00725"/>
    </source>
</evidence>
<reference evidence="21 22" key="1">
    <citation type="submission" date="2022-07" db="EMBL/GenBank/DDBJ databases">
        <title>Genome-wide signatures of adaptation to extreme environments.</title>
        <authorList>
            <person name="Cho C.H."/>
            <person name="Yoon H.S."/>
        </authorList>
    </citation>
    <scope>NUCLEOTIDE SEQUENCE [LARGE SCALE GENOMIC DNA]</scope>
    <source>
        <strain evidence="21 22">108.79 E11</strain>
    </source>
</reference>
<dbReference type="Pfam" id="PF00725">
    <property type="entry name" value="3HCDH"/>
    <property type="match status" value="1"/>
</dbReference>
<evidence type="ECO:0000256" key="12">
    <source>
        <dbReference type="ARBA" id="ARBA00023239"/>
    </source>
</evidence>
<keyword evidence="8" id="KW-0520">NAD</keyword>
<dbReference type="Pfam" id="PF02737">
    <property type="entry name" value="3HCDH_N"/>
    <property type="match status" value="1"/>
</dbReference>
<dbReference type="Pfam" id="PF02803">
    <property type="entry name" value="Thiolase_C"/>
    <property type="match status" value="1"/>
</dbReference>
<dbReference type="GO" id="GO:0070403">
    <property type="term" value="F:NAD+ binding"/>
    <property type="evidence" value="ECO:0007669"/>
    <property type="project" value="InterPro"/>
</dbReference>
<dbReference type="SUPFAM" id="SSF53901">
    <property type="entry name" value="Thiolase-like"/>
    <property type="match status" value="2"/>
</dbReference>
<dbReference type="PROSITE" id="PS00098">
    <property type="entry name" value="THIOLASE_1"/>
    <property type="match status" value="1"/>
</dbReference>
<evidence type="ECO:0000256" key="3">
    <source>
        <dbReference type="ARBA" id="ARBA00010982"/>
    </source>
</evidence>
<dbReference type="EMBL" id="JANCYU010000001">
    <property type="protein sequence ID" value="KAK4522157.1"/>
    <property type="molecule type" value="Genomic_DNA"/>
</dbReference>
<keyword evidence="14" id="KW-0012">Acyltransferase</keyword>
<dbReference type="FunFam" id="3.40.47.10:FF:000010">
    <property type="entry name" value="Acetyl-CoA acetyltransferase (Thiolase)"/>
    <property type="match status" value="1"/>
</dbReference>
<dbReference type="PANTHER" id="PTHR23309:SF49">
    <property type="entry name" value="PEROXISOMAL BIFUNCTIONAL ENZYME"/>
    <property type="match status" value="1"/>
</dbReference>
<dbReference type="Gene3D" id="3.40.50.720">
    <property type="entry name" value="NAD(P)-binding Rossmann-like Domain"/>
    <property type="match status" value="1"/>
</dbReference>
<dbReference type="InterPro" id="IPR020617">
    <property type="entry name" value="Thiolase_C"/>
</dbReference>
<evidence type="ECO:0000256" key="9">
    <source>
        <dbReference type="ARBA" id="ARBA00023098"/>
    </source>
</evidence>
<keyword evidence="9" id="KW-0443">Lipid metabolism</keyword>
<dbReference type="InterPro" id="IPR029045">
    <property type="entry name" value="ClpP/crotonase-like_dom_sf"/>
</dbReference>
<evidence type="ECO:0000313" key="22">
    <source>
        <dbReference type="Proteomes" id="UP001300502"/>
    </source>
</evidence>
<feature type="compositionally biased region" description="Basic and acidic residues" evidence="16">
    <location>
        <begin position="1574"/>
        <end position="1596"/>
    </location>
</feature>
<evidence type="ECO:0000256" key="16">
    <source>
        <dbReference type="SAM" id="MobiDB-lite"/>
    </source>
</evidence>
<feature type="domain" description="3-hydroxyacyl-CoA dehydrogenase C-terminal" evidence="18">
    <location>
        <begin position="500"/>
        <end position="594"/>
    </location>
</feature>
<evidence type="ECO:0000256" key="15">
    <source>
        <dbReference type="SAM" id="Coils"/>
    </source>
</evidence>
<dbReference type="InterPro" id="IPR001753">
    <property type="entry name" value="Enoyl-CoA_hydra/iso"/>
</dbReference>
<evidence type="ECO:0000256" key="2">
    <source>
        <dbReference type="ARBA" id="ARBA00005005"/>
    </source>
</evidence>
<feature type="domain" description="Thiolase N-terminal" evidence="17">
    <location>
        <begin position="751"/>
        <end position="1015"/>
    </location>
</feature>
<evidence type="ECO:0000256" key="6">
    <source>
        <dbReference type="ARBA" id="ARBA00022832"/>
    </source>
</evidence>